<dbReference type="SUPFAM" id="SSF49723">
    <property type="entry name" value="Lipase/lipooxygenase domain (PLAT/LH2 domain)"/>
    <property type="match status" value="1"/>
</dbReference>
<protein>
    <recommendedName>
        <fullName evidence="15">Lipoxygenase</fullName>
    </recommendedName>
</protein>
<evidence type="ECO:0000256" key="6">
    <source>
        <dbReference type="ARBA" id="ARBA00022964"/>
    </source>
</evidence>
<sequence>MQGCKLIPATAAAAAASSAAVTSSLTSNHVVAGGRAPQRLQESGSQQQQLLKVGLPMMASDSAKVFSANSARLQAMNRPCSSTQKKSSRQLVAVRATQIDTFIKGLQEKLHLPTHESESSEYVSVNGTLTVRKKSLLTYMDVGSDLIDDTEDALFDQKVLLQLVSSDVLDPRTNIGKVSKECQVVNWNMVQETVKSGDVKYPVTLMVPKDFGTPGALIVRNLHQHEFFLKSLSLTLPADVDGKKKEVFFPCNSWVYNANKYNCDRIFFSNQVYLPDQTPPGLVQLRETEMINLRGYGLGERKVWDRIYDYAVYNDLGNPTNPADKRPNLGGKDLPYPRRCRTGRKSYDADPSMEVRVSENFYIPRDEIFDGQKQSDFLSDQLTSAAHNLIPAIEGLLTGGKNEFNTFKDVRNLYQDGIDIGETLQTVVDTKDQSQKMDPFEIVKKLGADDRSNVLKYTIPQVIQFNEQGWLDDEEFGRQRLAGINPMHIELLTSFPVVSKLDDPEERFGDPTSAITHKHIEPYLDGMTVEQALEAKKLYILDYHDLYLPYVKQINELKSFDSQTYASRSIFFLDKNNVLKPCAIELATEDPTPRGKRVFTPPKNNQRDWMWDLAKAHARTNDSGFHQLYSHWTRTHAVMEPFIIATNRQLSVLHPIHLLLVPHFKNTMNINAAARKALISVNGVIEKTFTPGKFSMEISSKIYGALWHFDDQGLPNDLLKRGMAVEDATSESGVKLNFEDYPYAQDGLDLWCAFKSWVTDYVNIYYADDKIVQQDIELQQWWSEIRTKGHGDKKDAPGWPSLTSKASLVETLTTILWIPSAHHAAVNFGQYAYTGYMPNQPAVMRRPVPEVNSKEYSQLLASPEKFFLQSHGKPSQATIVMTVVEILSKHAQEEEYIGQRLVEGWTNNNEVLAAFQKYGEKLQTAAVAMKERNENPALPNRRGPAKLPYTLLYPKSEKHGLTGMGVPNSISI</sequence>
<keyword evidence="8" id="KW-0443">Lipid metabolism</keyword>
<dbReference type="PROSITE" id="PS51393">
    <property type="entry name" value="LIPOXYGENASE_3"/>
    <property type="match status" value="1"/>
</dbReference>
<reference evidence="13" key="1">
    <citation type="submission" date="2024-02" db="EMBL/GenBank/DDBJ databases">
        <authorList>
            <consortium name="ELIXIR-Norway"/>
            <consortium name="Elixir Norway"/>
        </authorList>
    </citation>
    <scope>NUCLEOTIDE SEQUENCE</scope>
</reference>
<keyword evidence="4" id="KW-0925">Oxylipin biosynthesis</keyword>
<evidence type="ECO:0000256" key="8">
    <source>
        <dbReference type="ARBA" id="ARBA00023098"/>
    </source>
</evidence>
<proteinExistence type="inferred from homology"/>
<dbReference type="Gene3D" id="3.10.450.60">
    <property type="match status" value="1"/>
</dbReference>
<accession>A0ABP0X804</accession>
<name>A0ABP0X804_9BRYO</name>
<dbReference type="PROSITE" id="PS50095">
    <property type="entry name" value="PLAT"/>
    <property type="match status" value="1"/>
</dbReference>
<dbReference type="SMART" id="SM00308">
    <property type="entry name" value="LH2"/>
    <property type="match status" value="1"/>
</dbReference>
<evidence type="ECO:0000256" key="4">
    <source>
        <dbReference type="ARBA" id="ARBA00022767"/>
    </source>
</evidence>
<comment type="caution">
    <text evidence="10">Lacks conserved residue(s) required for the propagation of feature annotation.</text>
</comment>
<keyword evidence="5" id="KW-0276">Fatty acid metabolism</keyword>
<keyword evidence="14" id="KW-1185">Reference proteome</keyword>
<dbReference type="InterPro" id="IPR001246">
    <property type="entry name" value="LipOase_plant"/>
</dbReference>
<dbReference type="SUPFAM" id="SSF48484">
    <property type="entry name" value="Lipoxigenase"/>
    <property type="match status" value="1"/>
</dbReference>
<keyword evidence="7" id="KW-0560">Oxidoreductase</keyword>
<keyword evidence="2" id="KW-0444">Lipid biosynthesis</keyword>
<keyword evidence="6" id="KW-0223">Dioxygenase</keyword>
<comment type="similarity">
    <text evidence="1">Belongs to the lipoxygenase family.</text>
</comment>
<feature type="domain" description="PLAT" evidence="11">
    <location>
        <begin position="134"/>
        <end position="269"/>
    </location>
</feature>
<evidence type="ECO:0000256" key="2">
    <source>
        <dbReference type="ARBA" id="ARBA00022516"/>
    </source>
</evidence>
<dbReference type="Pfam" id="PF01477">
    <property type="entry name" value="PLAT"/>
    <property type="match status" value="1"/>
</dbReference>
<evidence type="ECO:0000256" key="3">
    <source>
        <dbReference type="ARBA" id="ARBA00022723"/>
    </source>
</evidence>
<feature type="domain" description="Lipoxygenase" evidence="12">
    <location>
        <begin position="272"/>
        <end position="972"/>
    </location>
</feature>
<dbReference type="Pfam" id="PF00305">
    <property type="entry name" value="Lipoxygenase"/>
    <property type="match status" value="1"/>
</dbReference>
<dbReference type="InterPro" id="IPR000907">
    <property type="entry name" value="LipOase"/>
</dbReference>
<dbReference type="PRINTS" id="PR00468">
    <property type="entry name" value="PLTLPOXGNASE"/>
</dbReference>
<dbReference type="PRINTS" id="PR00087">
    <property type="entry name" value="LIPOXYGENASE"/>
</dbReference>
<dbReference type="Proteomes" id="UP001497444">
    <property type="component" value="Chromosome 5"/>
</dbReference>
<dbReference type="InterPro" id="IPR013819">
    <property type="entry name" value="LipOase_C"/>
</dbReference>
<evidence type="ECO:0008006" key="15">
    <source>
        <dbReference type="Google" id="ProtNLM"/>
    </source>
</evidence>
<evidence type="ECO:0000256" key="1">
    <source>
        <dbReference type="ARBA" id="ARBA00009419"/>
    </source>
</evidence>
<dbReference type="InterPro" id="IPR036226">
    <property type="entry name" value="LipOase_C_sf"/>
</dbReference>
<evidence type="ECO:0000313" key="13">
    <source>
        <dbReference type="EMBL" id="CAK9273730.1"/>
    </source>
</evidence>
<gene>
    <name evidence="13" type="ORF">CSSPJE1EN1_LOCUS19208</name>
</gene>
<evidence type="ECO:0000256" key="10">
    <source>
        <dbReference type="PROSITE-ProRule" id="PRU00152"/>
    </source>
</evidence>
<dbReference type="Gene3D" id="4.10.375.10">
    <property type="entry name" value="Lipoxygenase-1, Domain 2"/>
    <property type="match status" value="1"/>
</dbReference>
<evidence type="ECO:0000256" key="7">
    <source>
        <dbReference type="ARBA" id="ARBA00023002"/>
    </source>
</evidence>
<evidence type="ECO:0000256" key="5">
    <source>
        <dbReference type="ARBA" id="ARBA00022832"/>
    </source>
</evidence>
<dbReference type="InterPro" id="IPR001024">
    <property type="entry name" value="PLAT/LH2_dom"/>
</dbReference>
<evidence type="ECO:0000259" key="11">
    <source>
        <dbReference type="PROSITE" id="PS50095"/>
    </source>
</evidence>
<dbReference type="InterPro" id="IPR036392">
    <property type="entry name" value="PLAT/LH2_dom_sf"/>
</dbReference>
<organism evidence="13 14">
    <name type="scientific">Sphagnum jensenii</name>
    <dbReference type="NCBI Taxonomy" id="128206"/>
    <lineage>
        <taxon>Eukaryota</taxon>
        <taxon>Viridiplantae</taxon>
        <taxon>Streptophyta</taxon>
        <taxon>Embryophyta</taxon>
        <taxon>Bryophyta</taxon>
        <taxon>Sphagnophytina</taxon>
        <taxon>Sphagnopsida</taxon>
        <taxon>Sphagnales</taxon>
        <taxon>Sphagnaceae</taxon>
        <taxon>Sphagnum</taxon>
    </lineage>
</organism>
<dbReference type="PANTHER" id="PTHR11771">
    <property type="entry name" value="LIPOXYGENASE"/>
    <property type="match status" value="1"/>
</dbReference>
<evidence type="ECO:0000256" key="9">
    <source>
        <dbReference type="ARBA" id="ARBA00023160"/>
    </source>
</evidence>
<keyword evidence="9" id="KW-0275">Fatty acid biosynthesis</keyword>
<dbReference type="Gene3D" id="2.60.60.20">
    <property type="entry name" value="PLAT/LH2 domain"/>
    <property type="match status" value="1"/>
</dbReference>
<keyword evidence="3" id="KW-0479">Metal-binding</keyword>
<dbReference type="InterPro" id="IPR027433">
    <property type="entry name" value="Lipoxygenase_dom_3"/>
</dbReference>
<evidence type="ECO:0000313" key="14">
    <source>
        <dbReference type="Proteomes" id="UP001497444"/>
    </source>
</evidence>
<evidence type="ECO:0000259" key="12">
    <source>
        <dbReference type="PROSITE" id="PS51393"/>
    </source>
</evidence>
<dbReference type="EMBL" id="OZ020100">
    <property type="protein sequence ID" value="CAK9273730.1"/>
    <property type="molecule type" value="Genomic_DNA"/>
</dbReference>
<dbReference type="Gene3D" id="1.20.245.10">
    <property type="entry name" value="Lipoxygenase-1, Domain 5"/>
    <property type="match status" value="1"/>
</dbReference>
<dbReference type="Gene3D" id="4.10.372.10">
    <property type="entry name" value="Lipoxygenase-1, Domain 3"/>
    <property type="match status" value="1"/>
</dbReference>